<comment type="caution">
    <text evidence="2">The sequence shown here is derived from an EMBL/GenBank/DDBJ whole genome shotgun (WGS) entry which is preliminary data.</text>
</comment>
<keyword evidence="1" id="KW-1133">Transmembrane helix</keyword>
<evidence type="ECO:0000313" key="3">
    <source>
        <dbReference type="Proteomes" id="UP001241747"/>
    </source>
</evidence>
<evidence type="ECO:0000256" key="1">
    <source>
        <dbReference type="SAM" id="Phobius"/>
    </source>
</evidence>
<organism evidence="2 3">
    <name type="scientific">Xanthobacter agilis</name>
    <dbReference type="NCBI Taxonomy" id="47492"/>
    <lineage>
        <taxon>Bacteria</taxon>
        <taxon>Pseudomonadati</taxon>
        <taxon>Pseudomonadota</taxon>
        <taxon>Alphaproteobacteria</taxon>
        <taxon>Hyphomicrobiales</taxon>
        <taxon>Xanthobacteraceae</taxon>
        <taxon>Xanthobacter</taxon>
    </lineage>
</organism>
<sequence length="592" mass="63323">MLKAGAFLDRLEHKAKELFASTTTDLDHLNAVANRAGTSIEEVRALAYALQQTGVSGGRAEGILDSFASHLRRFPALTGVLHNLGVKTRQNGQIRDTAEVFADTIKAINKIQDYPTAVRTADLFGITEEDYYNLRTNAAKIEKFKADQKDAYKRYGVNGKEAGISSTLVMQGWRRMLMNLDAMLGKIALALGPALMPIIDDLKAWLEKHQDKIVAVCVALVAALSDLVTKVQEWSVAVFGSGQGLLDFLEWMTSGNGLLRAIEIIGGGWMAMTVAGILGPLGLVIAGIVALIAALMPGKAEAAPAGGGQAQGGQAQAAPQKQGFLGRAKSFIGKLFGYGGAEGEGGAGGGTDQAAAPTSTEPAMSLSDARKRFAKEMEDPEVAARFAGYIEAETGGNGAKAQQAFAESVLNRAASRRQTLRQALDEGYFPGTTHRRASGYMRDPRYLQKYRKIMDAVLGGSNISNYATGNASEDVQFNKGYQTLESGGERFGVEGPDRGWVGRMKEFDESTKTKEPERPKIIIDKPFAAPDQKSLYAPPLGSTTDTFALAADQETEIVVHGDPDPSRTTSEVSAAQLRVNRGLTDQVERAVA</sequence>
<protein>
    <submittedName>
        <fullName evidence="2">Uncharacterized protein</fullName>
    </submittedName>
</protein>
<reference evidence="2 3" key="1">
    <citation type="submission" date="2023-07" db="EMBL/GenBank/DDBJ databases">
        <title>Genomic Encyclopedia of Type Strains, Phase IV (KMG-IV): sequencing the most valuable type-strain genomes for metagenomic binning, comparative biology and taxonomic classification.</title>
        <authorList>
            <person name="Goeker M."/>
        </authorList>
    </citation>
    <scope>NUCLEOTIDE SEQUENCE [LARGE SCALE GENOMIC DNA]</scope>
    <source>
        <strain evidence="2 3">DSM 3770</strain>
    </source>
</reference>
<keyword evidence="3" id="KW-1185">Reference proteome</keyword>
<proteinExistence type="predicted"/>
<evidence type="ECO:0000313" key="2">
    <source>
        <dbReference type="EMBL" id="MDQ0507414.1"/>
    </source>
</evidence>
<dbReference type="RefSeq" id="WP_237345799.1">
    <property type="nucleotide sequence ID" value="NZ_JABWGX010000013.1"/>
</dbReference>
<name>A0ABU0LJU8_XANAG</name>
<dbReference type="EMBL" id="JAUSVY010000018">
    <property type="protein sequence ID" value="MDQ0507414.1"/>
    <property type="molecule type" value="Genomic_DNA"/>
</dbReference>
<keyword evidence="1" id="KW-0812">Transmembrane</keyword>
<gene>
    <name evidence="2" type="ORF">QOZ94_004238</name>
</gene>
<keyword evidence="1" id="KW-0472">Membrane</keyword>
<accession>A0ABU0LJU8</accession>
<feature type="transmembrane region" description="Helical" evidence="1">
    <location>
        <begin position="269"/>
        <end position="295"/>
    </location>
</feature>
<dbReference type="Proteomes" id="UP001241747">
    <property type="component" value="Unassembled WGS sequence"/>
</dbReference>